<accession>A0AAV5RMD5</accession>
<dbReference type="Proteomes" id="UP001362899">
    <property type="component" value="Unassembled WGS sequence"/>
</dbReference>
<evidence type="ECO:0000256" key="1">
    <source>
        <dbReference type="SAM" id="MobiDB-lite"/>
    </source>
</evidence>
<name>A0AAV5RMD5_STABA</name>
<gene>
    <name evidence="2" type="ORF">DASB73_033750</name>
</gene>
<dbReference type="AlphaFoldDB" id="A0AAV5RMD5"/>
<feature type="region of interest" description="Disordered" evidence="1">
    <location>
        <begin position="1"/>
        <end position="58"/>
    </location>
</feature>
<organism evidence="2 3">
    <name type="scientific">Starmerella bacillaris</name>
    <name type="common">Yeast</name>
    <name type="synonym">Candida zemplinina</name>
    <dbReference type="NCBI Taxonomy" id="1247836"/>
    <lineage>
        <taxon>Eukaryota</taxon>
        <taxon>Fungi</taxon>
        <taxon>Dikarya</taxon>
        <taxon>Ascomycota</taxon>
        <taxon>Saccharomycotina</taxon>
        <taxon>Dipodascomycetes</taxon>
        <taxon>Dipodascales</taxon>
        <taxon>Trichomonascaceae</taxon>
        <taxon>Starmerella</taxon>
    </lineage>
</organism>
<evidence type="ECO:0000313" key="2">
    <source>
        <dbReference type="EMBL" id="GMM52412.1"/>
    </source>
</evidence>
<feature type="compositionally biased region" description="Basic and acidic residues" evidence="1">
    <location>
        <begin position="1"/>
        <end position="14"/>
    </location>
</feature>
<reference evidence="2 3" key="1">
    <citation type="journal article" date="2023" name="Elife">
        <title>Identification of key yeast species and microbe-microbe interactions impacting larval growth of Drosophila in the wild.</title>
        <authorList>
            <person name="Mure A."/>
            <person name="Sugiura Y."/>
            <person name="Maeda R."/>
            <person name="Honda K."/>
            <person name="Sakurai N."/>
            <person name="Takahashi Y."/>
            <person name="Watada M."/>
            <person name="Katoh T."/>
            <person name="Gotoh A."/>
            <person name="Gotoh Y."/>
            <person name="Taniguchi I."/>
            <person name="Nakamura K."/>
            <person name="Hayashi T."/>
            <person name="Katayama T."/>
            <person name="Uemura T."/>
            <person name="Hattori Y."/>
        </authorList>
    </citation>
    <scope>NUCLEOTIDE SEQUENCE [LARGE SCALE GENOMIC DNA]</scope>
    <source>
        <strain evidence="2 3">SB-73</strain>
    </source>
</reference>
<proteinExistence type="predicted"/>
<feature type="compositionally biased region" description="Basic and acidic residues" evidence="1">
    <location>
        <begin position="49"/>
        <end position="58"/>
    </location>
</feature>
<protein>
    <submittedName>
        <fullName evidence="2">Uncharacterized protein</fullName>
    </submittedName>
</protein>
<sequence length="166" mass="18491">MAPETAKKAEKENTIENDAIKSNVNATKSQSHASRPALATKSLNSLAPDDNKSSKIHSIDTEGLYSAKRNKIHHNQETNVVGSNKIAPNLILDKEEANSDSEYEEDLWNTGDKSMKIKYSDYDSLSSISFKKCGPFIALPRSHLSWNNNKENILSFDNLELDDIPL</sequence>
<keyword evidence="3" id="KW-1185">Reference proteome</keyword>
<evidence type="ECO:0000313" key="3">
    <source>
        <dbReference type="Proteomes" id="UP001362899"/>
    </source>
</evidence>
<dbReference type="EMBL" id="BTGC01000008">
    <property type="protein sequence ID" value="GMM52412.1"/>
    <property type="molecule type" value="Genomic_DNA"/>
</dbReference>
<comment type="caution">
    <text evidence="2">The sequence shown here is derived from an EMBL/GenBank/DDBJ whole genome shotgun (WGS) entry which is preliminary data.</text>
</comment>
<feature type="compositionally biased region" description="Polar residues" evidence="1">
    <location>
        <begin position="20"/>
        <end position="33"/>
    </location>
</feature>